<comment type="caution">
    <text evidence="1">The sequence shown here is derived from an EMBL/GenBank/DDBJ whole genome shotgun (WGS) entry which is preliminary data.</text>
</comment>
<dbReference type="EMBL" id="BPLR01008336">
    <property type="protein sequence ID" value="GIY24000.1"/>
    <property type="molecule type" value="Genomic_DNA"/>
</dbReference>
<evidence type="ECO:0000313" key="2">
    <source>
        <dbReference type="Proteomes" id="UP001054945"/>
    </source>
</evidence>
<dbReference type="AlphaFoldDB" id="A0AAV4RQK2"/>
<gene>
    <name evidence="1" type="ORF">CEXT_264411</name>
</gene>
<organism evidence="1 2">
    <name type="scientific">Caerostris extrusa</name>
    <name type="common">Bark spider</name>
    <name type="synonym">Caerostris bankana</name>
    <dbReference type="NCBI Taxonomy" id="172846"/>
    <lineage>
        <taxon>Eukaryota</taxon>
        <taxon>Metazoa</taxon>
        <taxon>Ecdysozoa</taxon>
        <taxon>Arthropoda</taxon>
        <taxon>Chelicerata</taxon>
        <taxon>Arachnida</taxon>
        <taxon>Araneae</taxon>
        <taxon>Araneomorphae</taxon>
        <taxon>Entelegynae</taxon>
        <taxon>Araneoidea</taxon>
        <taxon>Araneidae</taxon>
        <taxon>Caerostris</taxon>
    </lineage>
</organism>
<reference evidence="1 2" key="1">
    <citation type="submission" date="2021-06" db="EMBL/GenBank/DDBJ databases">
        <title>Caerostris extrusa draft genome.</title>
        <authorList>
            <person name="Kono N."/>
            <person name="Arakawa K."/>
        </authorList>
    </citation>
    <scope>NUCLEOTIDE SEQUENCE [LARGE SCALE GENOMIC DNA]</scope>
</reference>
<name>A0AAV4RQK2_CAEEX</name>
<proteinExistence type="predicted"/>
<evidence type="ECO:0000313" key="1">
    <source>
        <dbReference type="EMBL" id="GIY24000.1"/>
    </source>
</evidence>
<accession>A0AAV4RQK2</accession>
<keyword evidence="2" id="KW-1185">Reference proteome</keyword>
<dbReference type="Proteomes" id="UP001054945">
    <property type="component" value="Unassembled WGS sequence"/>
</dbReference>
<protein>
    <submittedName>
        <fullName evidence="1">Uncharacterized protein</fullName>
    </submittedName>
</protein>
<sequence length="157" mass="18180">MKGKQNLQIRALNDTLNSPDRFINVLFGAPEKENLIKRAPSADLALYCPSNSPKTRCNKTPLNLQHNFHSSKCVQISSAEQKRYTFYCCIPRGEVNPEEELKRGGAFKLRVVKWVLCFSLAEENRKRIFYCRVPGERRGFNLSIKWKSLNYRVLPTE</sequence>